<dbReference type="InParanoid" id="K1PFH9"/>
<dbReference type="EMBL" id="JH817832">
    <property type="protein sequence ID" value="EKC22587.1"/>
    <property type="molecule type" value="Genomic_DNA"/>
</dbReference>
<name>K1PFH9_MAGGI</name>
<proteinExistence type="predicted"/>
<reference evidence="1" key="1">
    <citation type="journal article" date="2012" name="Nature">
        <title>The oyster genome reveals stress adaptation and complexity of shell formation.</title>
        <authorList>
            <person name="Zhang G."/>
            <person name="Fang X."/>
            <person name="Guo X."/>
            <person name="Li L."/>
            <person name="Luo R."/>
            <person name="Xu F."/>
            <person name="Yang P."/>
            <person name="Zhang L."/>
            <person name="Wang X."/>
            <person name="Qi H."/>
            <person name="Xiong Z."/>
            <person name="Que H."/>
            <person name="Xie Y."/>
            <person name="Holland P.W."/>
            <person name="Paps J."/>
            <person name="Zhu Y."/>
            <person name="Wu F."/>
            <person name="Chen Y."/>
            <person name="Wang J."/>
            <person name="Peng C."/>
            <person name="Meng J."/>
            <person name="Yang L."/>
            <person name="Liu J."/>
            <person name="Wen B."/>
            <person name="Zhang N."/>
            <person name="Huang Z."/>
            <person name="Zhu Q."/>
            <person name="Feng Y."/>
            <person name="Mount A."/>
            <person name="Hedgecock D."/>
            <person name="Xu Z."/>
            <person name="Liu Y."/>
            <person name="Domazet-Loso T."/>
            <person name="Du Y."/>
            <person name="Sun X."/>
            <person name="Zhang S."/>
            <person name="Liu B."/>
            <person name="Cheng P."/>
            <person name="Jiang X."/>
            <person name="Li J."/>
            <person name="Fan D."/>
            <person name="Wang W."/>
            <person name="Fu W."/>
            <person name="Wang T."/>
            <person name="Wang B."/>
            <person name="Zhang J."/>
            <person name="Peng Z."/>
            <person name="Li Y."/>
            <person name="Li N."/>
            <person name="Wang J."/>
            <person name="Chen M."/>
            <person name="He Y."/>
            <person name="Tan F."/>
            <person name="Song X."/>
            <person name="Zheng Q."/>
            <person name="Huang R."/>
            <person name="Yang H."/>
            <person name="Du X."/>
            <person name="Chen L."/>
            <person name="Yang M."/>
            <person name="Gaffney P.M."/>
            <person name="Wang S."/>
            <person name="Luo L."/>
            <person name="She Z."/>
            <person name="Ming Y."/>
            <person name="Huang W."/>
            <person name="Zhang S."/>
            <person name="Huang B."/>
            <person name="Zhang Y."/>
            <person name="Qu T."/>
            <person name="Ni P."/>
            <person name="Miao G."/>
            <person name="Wang J."/>
            <person name="Wang Q."/>
            <person name="Steinberg C.E."/>
            <person name="Wang H."/>
            <person name="Li N."/>
            <person name="Qian L."/>
            <person name="Zhang G."/>
            <person name="Li Y."/>
            <person name="Yang H."/>
            <person name="Liu X."/>
            <person name="Wang J."/>
            <person name="Yin Y."/>
            <person name="Wang J."/>
        </authorList>
    </citation>
    <scope>NUCLEOTIDE SEQUENCE [LARGE SCALE GENOMIC DNA]</scope>
    <source>
        <strain evidence="1">05x7-T-G4-1.051#20</strain>
    </source>
</reference>
<dbReference type="AlphaFoldDB" id="K1PFH9"/>
<organism evidence="1">
    <name type="scientific">Magallana gigas</name>
    <name type="common">Pacific oyster</name>
    <name type="synonym">Crassostrea gigas</name>
    <dbReference type="NCBI Taxonomy" id="29159"/>
    <lineage>
        <taxon>Eukaryota</taxon>
        <taxon>Metazoa</taxon>
        <taxon>Spiralia</taxon>
        <taxon>Lophotrochozoa</taxon>
        <taxon>Mollusca</taxon>
        <taxon>Bivalvia</taxon>
        <taxon>Autobranchia</taxon>
        <taxon>Pteriomorphia</taxon>
        <taxon>Ostreida</taxon>
        <taxon>Ostreoidea</taxon>
        <taxon>Ostreidae</taxon>
        <taxon>Magallana</taxon>
    </lineage>
</organism>
<sequence length="170" mass="18585">MQPRYVTSMCDRPLLRESLDDDRPNPPTGQGDIIQYGADCFDTSLTSTGLFSCESDRHPIKDYAPDQIRCIAPSTTSFTTGRLIPDDVGSSITSSFFSQSPTPASQNDVETWRGGIIARMQRTCFWTTHSPLPNGLLTMSPGSPSPTSPSDITVYPSRRRVSISCTPCSL</sequence>
<gene>
    <name evidence="1" type="ORF">CGI_10001978</name>
</gene>
<dbReference type="HOGENOM" id="CLU_1572128_0_0_1"/>
<evidence type="ECO:0000313" key="1">
    <source>
        <dbReference type="EMBL" id="EKC22587.1"/>
    </source>
</evidence>
<protein>
    <submittedName>
        <fullName evidence="1">Uncharacterized protein</fullName>
    </submittedName>
</protein>
<accession>K1PFH9</accession>